<dbReference type="GO" id="GO:0003677">
    <property type="term" value="F:DNA binding"/>
    <property type="evidence" value="ECO:0007669"/>
    <property type="project" value="UniProtKB-KW"/>
</dbReference>
<feature type="domain" description="HTH crp-type" evidence="5">
    <location>
        <begin position="160"/>
        <end position="234"/>
    </location>
</feature>
<evidence type="ECO:0000259" key="5">
    <source>
        <dbReference type="PROSITE" id="PS51063"/>
    </source>
</evidence>
<name>A0AA43XJN8_9CLOT</name>
<dbReference type="InterPro" id="IPR036390">
    <property type="entry name" value="WH_DNA-bd_sf"/>
</dbReference>
<dbReference type="InterPro" id="IPR018490">
    <property type="entry name" value="cNMP-bd_dom_sf"/>
</dbReference>
<gene>
    <name evidence="6" type="ORF">ISALK_01215</name>
</gene>
<dbReference type="CDD" id="cd00092">
    <property type="entry name" value="HTH_CRP"/>
    <property type="match status" value="1"/>
</dbReference>
<organism evidence="6 7">
    <name type="scientific">Isachenkonia alkalipeptolytica</name>
    <dbReference type="NCBI Taxonomy" id="2565777"/>
    <lineage>
        <taxon>Bacteria</taxon>
        <taxon>Bacillati</taxon>
        <taxon>Bacillota</taxon>
        <taxon>Clostridia</taxon>
        <taxon>Eubacteriales</taxon>
        <taxon>Clostridiaceae</taxon>
        <taxon>Isachenkonia</taxon>
    </lineage>
</organism>
<comment type="caution">
    <text evidence="6">The sequence shown here is derived from an EMBL/GenBank/DDBJ whole genome shotgun (WGS) entry which is preliminary data.</text>
</comment>
<accession>A0AA43XJN8</accession>
<keyword evidence="1" id="KW-0805">Transcription regulation</keyword>
<dbReference type="InterPro" id="IPR050397">
    <property type="entry name" value="Env_Response_Regulators"/>
</dbReference>
<evidence type="ECO:0000256" key="3">
    <source>
        <dbReference type="ARBA" id="ARBA00023163"/>
    </source>
</evidence>
<dbReference type="GO" id="GO:0005829">
    <property type="term" value="C:cytosol"/>
    <property type="evidence" value="ECO:0007669"/>
    <property type="project" value="TreeGrafter"/>
</dbReference>
<dbReference type="Pfam" id="PF00027">
    <property type="entry name" value="cNMP_binding"/>
    <property type="match status" value="1"/>
</dbReference>
<evidence type="ECO:0000256" key="2">
    <source>
        <dbReference type="ARBA" id="ARBA00023125"/>
    </source>
</evidence>
<keyword evidence="3" id="KW-0804">Transcription</keyword>
<dbReference type="SUPFAM" id="SSF46785">
    <property type="entry name" value="Winged helix' DNA-binding domain"/>
    <property type="match status" value="1"/>
</dbReference>
<protein>
    <submittedName>
        <fullName evidence="6">Crp/Fnr family transcriptional regulator</fullName>
    </submittedName>
</protein>
<dbReference type="SUPFAM" id="SSF51206">
    <property type="entry name" value="cAMP-binding domain-like"/>
    <property type="match status" value="1"/>
</dbReference>
<dbReference type="GO" id="GO:0003700">
    <property type="term" value="F:DNA-binding transcription factor activity"/>
    <property type="evidence" value="ECO:0007669"/>
    <property type="project" value="TreeGrafter"/>
</dbReference>
<dbReference type="SMART" id="SM00100">
    <property type="entry name" value="cNMP"/>
    <property type="match status" value="1"/>
</dbReference>
<dbReference type="PROSITE" id="PS51063">
    <property type="entry name" value="HTH_CRP_2"/>
    <property type="match status" value="1"/>
</dbReference>
<dbReference type="InterPro" id="IPR000595">
    <property type="entry name" value="cNMP-bd_dom"/>
</dbReference>
<dbReference type="PROSITE" id="PS50042">
    <property type="entry name" value="CNMP_BINDING_3"/>
    <property type="match status" value="1"/>
</dbReference>
<dbReference type="PANTHER" id="PTHR24567">
    <property type="entry name" value="CRP FAMILY TRANSCRIPTIONAL REGULATORY PROTEIN"/>
    <property type="match status" value="1"/>
</dbReference>
<evidence type="ECO:0000313" key="6">
    <source>
        <dbReference type="EMBL" id="NBG87110.1"/>
    </source>
</evidence>
<feature type="domain" description="Cyclic nucleotide-binding" evidence="4">
    <location>
        <begin position="26"/>
        <end position="146"/>
    </location>
</feature>
<proteinExistence type="predicted"/>
<dbReference type="Pfam" id="PF13545">
    <property type="entry name" value="HTH_Crp_2"/>
    <property type="match status" value="1"/>
</dbReference>
<keyword evidence="7" id="KW-1185">Reference proteome</keyword>
<dbReference type="Gene3D" id="2.60.120.10">
    <property type="entry name" value="Jelly Rolls"/>
    <property type="match status" value="1"/>
</dbReference>
<evidence type="ECO:0000313" key="7">
    <source>
        <dbReference type="Proteomes" id="UP000449710"/>
    </source>
</evidence>
<sequence length="240" mass="27100">MPSTSAKLHNPCQNCQGEHCIKEIPLLSSLSKQELEKLTEEVIIRDYKKGDRIFRRGDKADGLFIVCSGKMKITKSLSDGREQILYIYSPGDFIGAFNLLKADRFEFDATAIQPTRMSILKKGSFDAIILKNPEMTLKVLEKAYDRINSIESLVERLSIGNSDAKVASMLLSLIKEFGKETPEGTLLNLTMNREEMASLAGIARETVIRKMKEFQREGILEDRGNRKVLIKSIKRLEGKL</sequence>
<dbReference type="EMBL" id="SUMG01000001">
    <property type="protein sequence ID" value="NBG87110.1"/>
    <property type="molecule type" value="Genomic_DNA"/>
</dbReference>
<dbReference type="PANTHER" id="PTHR24567:SF28">
    <property type="entry name" value="LISTERIOLYSIN REGULATORY PROTEIN"/>
    <property type="match status" value="1"/>
</dbReference>
<dbReference type="Proteomes" id="UP000449710">
    <property type="component" value="Unassembled WGS sequence"/>
</dbReference>
<reference evidence="6 7" key="1">
    <citation type="submission" date="2019-04" db="EMBL/GenBank/DDBJ databases">
        <title>Isachenkonia alkalipeptolytica gen. nov. sp. nov. a new anaerobic, alkiliphilic organothrophic bacterium capable to reduce synthesized ferrihydrite isolated from a soda lake.</title>
        <authorList>
            <person name="Toshchakov S.V."/>
            <person name="Zavarzina D.G."/>
            <person name="Zhilina T.N."/>
            <person name="Kostrikina N.A."/>
            <person name="Kublanov I.V."/>
        </authorList>
    </citation>
    <scope>NUCLEOTIDE SEQUENCE [LARGE SCALE GENOMIC DNA]</scope>
    <source>
        <strain evidence="6 7">Z-1701</strain>
    </source>
</reference>
<dbReference type="RefSeq" id="WP_160718411.1">
    <property type="nucleotide sequence ID" value="NZ_SUMG01000001.1"/>
</dbReference>
<evidence type="ECO:0000256" key="1">
    <source>
        <dbReference type="ARBA" id="ARBA00023015"/>
    </source>
</evidence>
<dbReference type="CDD" id="cd00038">
    <property type="entry name" value="CAP_ED"/>
    <property type="match status" value="1"/>
</dbReference>
<dbReference type="InterPro" id="IPR036388">
    <property type="entry name" value="WH-like_DNA-bd_sf"/>
</dbReference>
<dbReference type="AlphaFoldDB" id="A0AA43XJN8"/>
<dbReference type="InterPro" id="IPR014710">
    <property type="entry name" value="RmlC-like_jellyroll"/>
</dbReference>
<dbReference type="InterPro" id="IPR012318">
    <property type="entry name" value="HTH_CRP"/>
</dbReference>
<keyword evidence="2" id="KW-0238">DNA-binding</keyword>
<evidence type="ECO:0000259" key="4">
    <source>
        <dbReference type="PROSITE" id="PS50042"/>
    </source>
</evidence>
<dbReference type="SMART" id="SM00419">
    <property type="entry name" value="HTH_CRP"/>
    <property type="match status" value="1"/>
</dbReference>
<dbReference type="PRINTS" id="PR00034">
    <property type="entry name" value="HTHCRP"/>
</dbReference>
<dbReference type="Gene3D" id="1.10.10.10">
    <property type="entry name" value="Winged helix-like DNA-binding domain superfamily/Winged helix DNA-binding domain"/>
    <property type="match status" value="1"/>
</dbReference>